<dbReference type="InterPro" id="IPR001650">
    <property type="entry name" value="Helicase_C-like"/>
</dbReference>
<feature type="domain" description="DEAD-box RNA helicase Q" evidence="16">
    <location>
        <begin position="174"/>
        <end position="202"/>
    </location>
</feature>
<evidence type="ECO:0000259" key="13">
    <source>
        <dbReference type="PROSITE" id="PS50994"/>
    </source>
</evidence>
<evidence type="ECO:0000259" key="12">
    <source>
        <dbReference type="PROSITE" id="PS50158"/>
    </source>
</evidence>
<reference evidence="17" key="1">
    <citation type="submission" date="2022-10" db="EMBL/GenBank/DDBJ databases">
        <authorList>
            <person name="Chen Y."/>
            <person name="Dougan E. K."/>
            <person name="Chan C."/>
            <person name="Rhodes N."/>
            <person name="Thang M."/>
        </authorList>
    </citation>
    <scope>NUCLEOTIDE SEQUENCE</scope>
</reference>
<dbReference type="InterPro" id="IPR014001">
    <property type="entry name" value="Helicase_ATP-bd"/>
</dbReference>
<feature type="compositionally biased region" description="Acidic residues" evidence="11">
    <location>
        <begin position="2345"/>
        <end position="2361"/>
    </location>
</feature>
<keyword evidence="8" id="KW-0863">Zinc-finger</keyword>
<dbReference type="InterPro" id="IPR044773">
    <property type="entry name" value="DDX18/Has1_DEADc"/>
</dbReference>
<dbReference type="InterPro" id="IPR014014">
    <property type="entry name" value="RNA_helicase_DEAD_Q_motif"/>
</dbReference>
<feature type="region of interest" description="Disordered" evidence="11">
    <location>
        <begin position="1037"/>
        <end position="1082"/>
    </location>
</feature>
<organism evidence="17">
    <name type="scientific">Cladocopium goreaui</name>
    <dbReference type="NCBI Taxonomy" id="2562237"/>
    <lineage>
        <taxon>Eukaryota</taxon>
        <taxon>Sar</taxon>
        <taxon>Alveolata</taxon>
        <taxon>Dinophyceae</taxon>
        <taxon>Suessiales</taxon>
        <taxon>Symbiodiniaceae</taxon>
        <taxon>Cladocopium</taxon>
    </lineage>
</organism>
<feature type="region of interest" description="Disordered" evidence="11">
    <location>
        <begin position="1593"/>
        <end position="1618"/>
    </location>
</feature>
<feature type="domain" description="Helicase C-terminal" evidence="15">
    <location>
        <begin position="393"/>
        <end position="553"/>
    </location>
</feature>
<evidence type="ECO:0000256" key="4">
    <source>
        <dbReference type="ARBA" id="ARBA00022840"/>
    </source>
</evidence>
<keyword evidence="8" id="KW-0862">Zinc</keyword>
<keyword evidence="2 10" id="KW-0378">Hydrolase</keyword>
<keyword evidence="5 10" id="KW-0694">RNA-binding</keyword>
<evidence type="ECO:0000256" key="9">
    <source>
        <dbReference type="PROSITE-ProRule" id="PRU00552"/>
    </source>
</evidence>
<comment type="function">
    <text evidence="10">RNA helicase.</text>
</comment>
<evidence type="ECO:0000256" key="5">
    <source>
        <dbReference type="ARBA" id="ARBA00022884"/>
    </source>
</evidence>
<keyword evidence="4 10" id="KW-0067">ATP-binding</keyword>
<dbReference type="Gene3D" id="3.30.420.10">
    <property type="entry name" value="Ribonuclease H-like superfamily/Ribonuclease H"/>
    <property type="match status" value="1"/>
</dbReference>
<feature type="compositionally biased region" description="Basic and acidic residues" evidence="11">
    <location>
        <begin position="732"/>
        <end position="752"/>
    </location>
</feature>
<evidence type="ECO:0000256" key="6">
    <source>
        <dbReference type="ARBA" id="ARBA00024357"/>
    </source>
</evidence>
<evidence type="ECO:0000256" key="11">
    <source>
        <dbReference type="SAM" id="MobiDB-lite"/>
    </source>
</evidence>
<feature type="region of interest" description="Disordered" evidence="11">
    <location>
        <begin position="728"/>
        <end position="752"/>
    </location>
</feature>
<feature type="compositionally biased region" description="Acidic residues" evidence="11">
    <location>
        <begin position="131"/>
        <end position="144"/>
    </location>
</feature>
<comment type="caution">
    <text evidence="17">The sequence shown here is derived from an EMBL/GenBank/DDBJ whole genome shotgun (WGS) entry which is preliminary data.</text>
</comment>
<evidence type="ECO:0000256" key="8">
    <source>
        <dbReference type="PROSITE-ProRule" id="PRU00047"/>
    </source>
</evidence>
<dbReference type="GO" id="GO:0008270">
    <property type="term" value="F:zinc ion binding"/>
    <property type="evidence" value="ECO:0007669"/>
    <property type="project" value="UniProtKB-KW"/>
</dbReference>
<dbReference type="PROSITE" id="PS50994">
    <property type="entry name" value="INTEGRASE"/>
    <property type="match status" value="1"/>
</dbReference>
<dbReference type="InterPro" id="IPR027417">
    <property type="entry name" value="P-loop_NTPase"/>
</dbReference>
<feature type="domain" description="CCHC-type" evidence="12">
    <location>
        <begin position="1087"/>
        <end position="1102"/>
    </location>
</feature>
<dbReference type="SMART" id="SM00490">
    <property type="entry name" value="HELICc"/>
    <property type="match status" value="1"/>
</dbReference>
<keyword evidence="3 10" id="KW-0347">Helicase</keyword>
<dbReference type="SMART" id="SM01178">
    <property type="entry name" value="DUF4217"/>
    <property type="match status" value="1"/>
</dbReference>
<keyword evidence="1 10" id="KW-0547">Nucleotide-binding</keyword>
<dbReference type="PANTHER" id="PTHR24031">
    <property type="entry name" value="RNA HELICASE"/>
    <property type="match status" value="1"/>
</dbReference>
<feature type="compositionally biased region" description="Basic and acidic residues" evidence="11">
    <location>
        <begin position="65"/>
        <end position="82"/>
    </location>
</feature>
<dbReference type="InterPro" id="IPR012337">
    <property type="entry name" value="RNaseH-like_sf"/>
</dbReference>
<evidence type="ECO:0000256" key="2">
    <source>
        <dbReference type="ARBA" id="ARBA00022801"/>
    </source>
</evidence>
<feature type="region of interest" description="Disordered" evidence="11">
    <location>
        <begin position="1442"/>
        <end position="1491"/>
    </location>
</feature>
<dbReference type="InterPro" id="IPR025313">
    <property type="entry name" value="SPB4-like_CTE"/>
</dbReference>
<feature type="compositionally biased region" description="Polar residues" evidence="11">
    <location>
        <begin position="2324"/>
        <end position="2342"/>
    </location>
</feature>
<gene>
    <name evidence="17" type="ORF">C1SCF055_LOCUS40269</name>
</gene>
<protein>
    <recommendedName>
        <fullName evidence="10">ATP-dependent RNA helicase</fullName>
        <ecNumber evidence="10">3.6.4.13</ecNumber>
    </recommendedName>
</protein>
<dbReference type="PROSITE" id="PS51195">
    <property type="entry name" value="Q_MOTIF"/>
    <property type="match status" value="1"/>
</dbReference>
<evidence type="ECO:0000259" key="16">
    <source>
        <dbReference type="PROSITE" id="PS51195"/>
    </source>
</evidence>
<feature type="compositionally biased region" description="Polar residues" evidence="11">
    <location>
        <begin position="3123"/>
        <end position="3134"/>
    </location>
</feature>
<dbReference type="InterPro" id="IPR001584">
    <property type="entry name" value="Integrase_cat-core"/>
</dbReference>
<keyword evidence="8" id="KW-0479">Metal-binding</keyword>
<feature type="region of interest" description="Disordered" evidence="11">
    <location>
        <begin position="2306"/>
        <end position="2393"/>
    </location>
</feature>
<dbReference type="EMBL" id="CAMXCT010006532">
    <property type="protein sequence ID" value="CAI4015441.1"/>
    <property type="molecule type" value="Genomic_DNA"/>
</dbReference>
<dbReference type="InterPro" id="IPR036397">
    <property type="entry name" value="RNaseH_sf"/>
</dbReference>
<name>A0A9P1DSI3_9DINO</name>
<evidence type="ECO:0000313" key="18">
    <source>
        <dbReference type="EMBL" id="CAL4802753.1"/>
    </source>
</evidence>
<feature type="compositionally biased region" description="Basic and acidic residues" evidence="11">
    <location>
        <begin position="102"/>
        <end position="113"/>
    </location>
</feature>
<dbReference type="EMBL" id="CAMXCT030006532">
    <property type="protein sequence ID" value="CAL4802753.1"/>
    <property type="molecule type" value="Genomic_DNA"/>
</dbReference>
<evidence type="ECO:0000259" key="15">
    <source>
        <dbReference type="PROSITE" id="PS51194"/>
    </source>
</evidence>
<dbReference type="CDD" id="cd17942">
    <property type="entry name" value="DEADc_DDX18"/>
    <property type="match status" value="1"/>
</dbReference>
<feature type="domain" description="Integrase catalytic" evidence="13">
    <location>
        <begin position="1926"/>
        <end position="2106"/>
    </location>
</feature>
<feature type="compositionally biased region" description="Low complexity" evidence="11">
    <location>
        <begin position="1057"/>
        <end position="1082"/>
    </location>
</feature>
<dbReference type="InterPro" id="IPR036875">
    <property type="entry name" value="Znf_CCHC_sf"/>
</dbReference>
<dbReference type="GO" id="GO:0005524">
    <property type="term" value="F:ATP binding"/>
    <property type="evidence" value="ECO:0007669"/>
    <property type="project" value="UniProtKB-UniRule"/>
</dbReference>
<feature type="short sequence motif" description="Q motif" evidence="9">
    <location>
        <begin position="174"/>
        <end position="202"/>
    </location>
</feature>
<dbReference type="PROSITE" id="PS50158">
    <property type="entry name" value="ZF_CCHC"/>
    <property type="match status" value="1"/>
</dbReference>
<dbReference type="Gene3D" id="3.40.50.300">
    <property type="entry name" value="P-loop containing nucleotide triphosphate hydrolases"/>
    <property type="match status" value="2"/>
</dbReference>
<dbReference type="GO" id="GO:0003724">
    <property type="term" value="F:RNA helicase activity"/>
    <property type="evidence" value="ECO:0007669"/>
    <property type="project" value="UniProtKB-EC"/>
</dbReference>
<keyword evidence="19" id="KW-1185">Reference proteome</keyword>
<dbReference type="PROSITE" id="PS51194">
    <property type="entry name" value="HELICASE_CTER"/>
    <property type="match status" value="1"/>
</dbReference>
<feature type="compositionally biased region" description="Basic and acidic residues" evidence="11">
    <location>
        <begin position="145"/>
        <end position="158"/>
    </location>
</feature>
<feature type="compositionally biased region" description="Basic and acidic residues" evidence="11">
    <location>
        <begin position="35"/>
        <end position="50"/>
    </location>
</feature>
<feature type="compositionally biased region" description="Basic residues" evidence="11">
    <location>
        <begin position="1038"/>
        <end position="1053"/>
    </location>
</feature>
<accession>A0A9P1DSI3</accession>
<proteinExistence type="inferred from homology"/>
<dbReference type="Pfam" id="PF00270">
    <property type="entry name" value="DEAD"/>
    <property type="match status" value="1"/>
</dbReference>
<dbReference type="InterPro" id="IPR001878">
    <property type="entry name" value="Znf_CCHC"/>
</dbReference>
<dbReference type="OrthoDB" id="433792at2759"/>
<comment type="catalytic activity">
    <reaction evidence="7 10">
        <text>ATP + H2O = ADP + phosphate + H(+)</text>
        <dbReference type="Rhea" id="RHEA:13065"/>
        <dbReference type="ChEBI" id="CHEBI:15377"/>
        <dbReference type="ChEBI" id="CHEBI:15378"/>
        <dbReference type="ChEBI" id="CHEBI:30616"/>
        <dbReference type="ChEBI" id="CHEBI:43474"/>
        <dbReference type="ChEBI" id="CHEBI:456216"/>
        <dbReference type="EC" id="3.6.4.13"/>
    </reaction>
</comment>
<feature type="compositionally biased region" description="Acidic residues" evidence="11">
    <location>
        <begin position="55"/>
        <end position="64"/>
    </location>
</feature>
<evidence type="ECO:0000256" key="1">
    <source>
        <dbReference type="ARBA" id="ARBA00022741"/>
    </source>
</evidence>
<dbReference type="GO" id="GO:0015074">
    <property type="term" value="P:DNA integration"/>
    <property type="evidence" value="ECO:0007669"/>
    <property type="project" value="InterPro"/>
</dbReference>
<dbReference type="CDD" id="cd18787">
    <property type="entry name" value="SF2_C_DEAD"/>
    <property type="match status" value="1"/>
</dbReference>
<dbReference type="InterPro" id="IPR011545">
    <property type="entry name" value="DEAD/DEAH_box_helicase_dom"/>
</dbReference>
<feature type="compositionally biased region" description="Basic residues" evidence="11">
    <location>
        <begin position="114"/>
        <end position="123"/>
    </location>
</feature>
<feature type="compositionally biased region" description="Basic and acidic residues" evidence="11">
    <location>
        <begin position="3142"/>
        <end position="3151"/>
    </location>
</feature>
<dbReference type="Proteomes" id="UP001152797">
    <property type="component" value="Unassembled WGS sequence"/>
</dbReference>
<evidence type="ECO:0000313" key="19">
    <source>
        <dbReference type="Proteomes" id="UP001152797"/>
    </source>
</evidence>
<evidence type="ECO:0000256" key="3">
    <source>
        <dbReference type="ARBA" id="ARBA00022806"/>
    </source>
</evidence>
<dbReference type="SUPFAM" id="SSF52540">
    <property type="entry name" value="P-loop containing nucleoside triphosphate hydrolases"/>
    <property type="match status" value="2"/>
</dbReference>
<feature type="region of interest" description="Disordered" evidence="11">
    <location>
        <begin position="1402"/>
        <end position="1421"/>
    </location>
</feature>
<evidence type="ECO:0000256" key="7">
    <source>
        <dbReference type="ARBA" id="ARBA00047984"/>
    </source>
</evidence>
<dbReference type="Pfam" id="PF00271">
    <property type="entry name" value="Helicase_C"/>
    <property type="match status" value="1"/>
</dbReference>
<dbReference type="SMART" id="SM00487">
    <property type="entry name" value="DEXDc"/>
    <property type="match status" value="1"/>
</dbReference>
<sequence>MAVEEEKEKPALYVITKPIKAEKWKERREKRKLKKQEAKEAARAQRREKGLPSSESEDDGEAIMDDGKDYQPPEPVKEEPAKKGKKRKKKGKNDEDVAPAEADQKAEEQEPPKKKSKKKKKASKAQNEEPAQSEESDNAEDEVEAEKPKEEGPSGQELHDMQKSIHHAGFFSESRFDALEICDPLKKALKEAKFEIMTEIQAKSIPHLLNGKDVLAAAKTGSGKTLAFLVPACDLLYNVKFLPRNGAGVIAISPTRELAQQIYDVLRNISKYMSQSIAVVVGGMNRKPEAEKLSKGINILVATPGRLLDHMQNTKGFIYHNLVNLTIDEADRILEVGFEEEMNMIIKLLPKKRQTSLFSATQTRKVADLARLSLNKPVFVEVKTKDNVSTVAGLTQGYVVCPAESRFLLLFTFLKRNKDKKVMVFMSACNAVKFHDELLNYIDVPVNCIHGHKKQQARTSTYYQFCSADKGILLCTDVAARGLDIPKVDWIVQYDPPDEPKEYIHRVGRTARGASGKGKALLFLMPEELGFLHYLRRAGVPVSEYSFPPNKIVTSWQFGLPSVNDLALWLRDPFCQYQVEIEKCNKFLEREELRGAMSTSKSSKELATWDGEPSAWGDYSRRVRLHWEMTPCHKRARLGPELASRLTARAWAITPSLDHRRLGKRNGTKYLLKFLKERLCRTAVPDAGARLEDLLIRLKRPLGMPMSQWANEVMEAYRKVQRALIRARQQQRGKEVDEKATVSEPHRDPPRALLADHRRALLRGCKMRVMEKFIKMKAMVAVTTSLCPRSPSLIQDMKIGQKNNGRHGGSSDARNGMKMMRLPVAKTTPGTLQTENLEVLPDEILGWLLLRRANLSAASRLSVQASVNNSLKFGDLEVALEEELLQADANRSGGQGRRRSFWVEEDGNWGLLTSAEDTLDDGAEIHWVGNQLPADVYAPSSYTTEEHYEDDEVYWHFDYDGWHGYVRDGEGYWLETDGYGIYWSLDEPETEGFSAEEKKELEEAYAVYENKMNTFKQSRNFQRAKGVSRGFYPLSMMKGKKGSGKGKKGKKGKGFNTTSSPSSTASPKPLFAAQGSDGSTTTSGTGCFVCGDRGHGFRNCPKRSSTSTSSTFGKGTKKGTFWVESMTSSPLAFIGMVLREDEVLYNTEGYGVLDLGATETVGSLEAVENLMRLRAQLRGKEDQVEVFHGPSARKPFRFGNGGVQMSSSYILVPQKVGSQTLLLGMFTLDAEKVPILIGMKTLLRLGAVIDVSGWMVLSCVAPKAKIPLRRTKAGHLVVSLTEDWLSLSQPLHDNRESARAYMVQNLEENTQLDVLPHPPVPTVNAHLVAMAPKREKVDSKTKVPATERYDYQRPRQPDWVQRQRDLGGVPSVWPEAGLHAGIWCPRSRHAGPLQQDVKKQLEEKKPVKGSPDLNNKKIAYDAQERSLEDKLERIKQEKAAWIQSQRQKDLQAHKGHTGTLKNSQGGPVNTDHGHQGQSSTPLAPTSQGVVPKKTEAVIDCEEEMYQTPGRKTRRADEAPENLKYNQQQPELNMANEAKPEKLETGATVSPARNSTSSSSMAIGMTSTNYDLYEHDNGHHGGGMVAEELRRSTSFTPGGILPPGHTLRRKRKSNYEPEEDEVVTEKLKPEETSFLVEEVTQYNEALDEIFVSLNAMSPDYKAPKVLELCCEDDSGITKAVEARGGIGIRCGLFNGCDLNKKSGFHKVYNLIVDERPDVVWVSLPCGPTSSIQAVTLMELQQSQGGEVVQEWPRYNKGWTFRSIQAYWNTMPFQEATVDGCAYGLRAPCGGLIKKPWRLRATTKRVWKLQNLCQCQEPHVPCEGGALTRMTAFYPAKMCLQIAKMVEEVHYDRVAQAYALEEVPDCNPDVLKQFTDQEVQSTALEVLMLHKKLGHPSRQAFVRMLKDRGASLLIRTLASIVHCQDCQEAAIPPSRRAVTLEQATELWEEVQLDNMEITVGEETFHFQIAVDEASGYGAATFLFKHDAAPGCSRNATSLESIEAFYKGWIQYFGYPKILKLDKEGAHRGRELEEWAESHGLEVEAIPAECHGQIGQAERMIGTLKQKLMTHLRSSDASPEVAVWAMMGAHNTMANVAGYTPAQWVFGRNFSQSERLHDGPDLPYWSGMSSSARMQHKLQCKLEAEKAHREITIRQKVNMAANTKMPRPVRYEPCALVYYKRYQPPSNKAERSHQRLDIPRRKVARWYGPARILAVETKVSYDGHVRQPSSNAWIIASSRLKKVSTTQLRHASPRERVVAEGTSQLTLPWTFQDLSQLTNKGEYDDEVMTERQLEADARRVRAQWDEELRTERSSIKRQLQPDGLGLTGQTALSQDATRQRTTSPTHEQDEEIVDDEDTEIEDAEGDPRHQVPPEWDADGVLHGRDHFPFGANENGPLFKHPQFLEARRRHEMGERPHHVQRQEFLHGGAHYNEKLEDEENPDYFLDTINFDEYAFAVTLPTPSSEAEWRSIVKDPSRFVAKRVAKGVEVSWQKLSEEQRKAMGEAKQVEINEWVKSRVCRAALGEVPPHRLMKMRWVLVFKATDDPNQVKAKARLVVVGFTDPDLGQDPTRSPTLTRRGRQALLQLASHRGWESLKADAKAMNLKKGQAVQFLKAAYGLTVAPREFYIMVDDILCLLGLSRLKTDPSIWILKTKDEQGRVTVHGAVGAHVDDFLLIGGQHNPLWQTFLQNFHESLRWSPWEVGPFNHCGVLLEQDAHGHWHLTQEEFCKGLSQVEEDGKTKDLTPNEQHQCRAVLGAAQWRCYQTAPQHCAKLSHLQSMIARGDRTTLKDINKFVREIYHQANTKISVFNLHASEDDEIVLLGWSDAALANRVDLSSTGGYIIGFAHKKMLEKGEALAECEAEMFLIRVLWQELLGKEVNLKAPEQTAKQTPAAVVIDAKALYDMLMQKDIPHLGARDKHTALEVLGLSQHLEEQKTTVRWCNSDQQLSDGMTKIGAAEKILKYLEGGQRWSIVYDQTFTSAKRVRAAKTADADFLYSDPCWTDILWQTAGHVSVNDLALWLRDPFCQYQVEIEKCNKFLANIQSQLERVIEKNYHLHRSSRDAYRSYMHAYAAHSHKDCFDVHKLDLSKVAKAFGFAHPPKVELNLKHTARKKATGTKGTLKKQLSGQSSGHQFSADNPYGQRDANDKRQFSR</sequence>
<dbReference type="EC" id="3.6.4.13" evidence="10"/>
<feature type="compositionally biased region" description="Polar residues" evidence="11">
    <location>
        <begin position="1475"/>
        <end position="1488"/>
    </location>
</feature>
<feature type="region of interest" description="Disordered" evidence="11">
    <location>
        <begin position="3109"/>
        <end position="3151"/>
    </location>
</feature>
<comment type="domain">
    <text evidence="10">The Q motif is unique to and characteristic of the DEAD box family of RNA helicases and controls ATP binding and hydrolysis.</text>
</comment>
<evidence type="ECO:0000256" key="10">
    <source>
        <dbReference type="RuleBase" id="RU365068"/>
    </source>
</evidence>
<reference evidence="18 19" key="2">
    <citation type="submission" date="2024-05" db="EMBL/GenBank/DDBJ databases">
        <authorList>
            <person name="Chen Y."/>
            <person name="Shah S."/>
            <person name="Dougan E. K."/>
            <person name="Thang M."/>
            <person name="Chan C."/>
        </authorList>
    </citation>
    <scope>NUCLEOTIDE SEQUENCE [LARGE SCALE GENOMIC DNA]</scope>
</reference>
<evidence type="ECO:0000259" key="14">
    <source>
        <dbReference type="PROSITE" id="PS51192"/>
    </source>
</evidence>
<evidence type="ECO:0000313" key="17">
    <source>
        <dbReference type="EMBL" id="CAI4015441.1"/>
    </source>
</evidence>
<dbReference type="PROSITE" id="PS51192">
    <property type="entry name" value="HELICASE_ATP_BIND_1"/>
    <property type="match status" value="1"/>
</dbReference>
<dbReference type="GO" id="GO:0003723">
    <property type="term" value="F:RNA binding"/>
    <property type="evidence" value="ECO:0007669"/>
    <property type="project" value="UniProtKB-UniRule"/>
</dbReference>
<feature type="domain" description="Helicase ATP-binding" evidence="14">
    <location>
        <begin position="205"/>
        <end position="380"/>
    </location>
</feature>
<dbReference type="EMBL" id="CAMXCT020006532">
    <property type="protein sequence ID" value="CAL1168816.1"/>
    <property type="molecule type" value="Genomic_DNA"/>
</dbReference>
<dbReference type="Pfam" id="PF13959">
    <property type="entry name" value="CTE_SPB4"/>
    <property type="match status" value="1"/>
</dbReference>
<feature type="region of interest" description="Disordered" evidence="11">
    <location>
        <begin position="24"/>
        <end position="158"/>
    </location>
</feature>
<dbReference type="SUPFAM" id="SSF57756">
    <property type="entry name" value="Retrovirus zinc finger-like domains"/>
    <property type="match status" value="1"/>
</dbReference>
<comment type="similarity">
    <text evidence="6">Belongs to the DEAD box helicase family. DDX18/HAS1 subfamily.</text>
</comment>
<dbReference type="SUPFAM" id="SSF53098">
    <property type="entry name" value="Ribonuclease H-like"/>
    <property type="match status" value="1"/>
</dbReference>
<dbReference type="GO" id="GO:0016787">
    <property type="term" value="F:hydrolase activity"/>
    <property type="evidence" value="ECO:0007669"/>
    <property type="project" value="UniProtKB-KW"/>
</dbReference>